<dbReference type="STRING" id="1329250.WOSG25_012420"/>
<dbReference type="InterPro" id="IPR026033">
    <property type="entry name" value="Azg-like_bact_archaea"/>
</dbReference>
<dbReference type="EMBL" id="DF820484">
    <property type="protein sequence ID" value="GAK30145.1"/>
    <property type="molecule type" value="Genomic_DNA"/>
</dbReference>
<protein>
    <submittedName>
        <fullName evidence="10">Putative MFS transporter, AGZA family, xanthine/uracil permease</fullName>
    </submittedName>
</protein>
<keyword evidence="7 8" id="KW-0472">Membrane</keyword>
<feature type="transmembrane region" description="Helical" evidence="9">
    <location>
        <begin position="20"/>
        <end position="43"/>
    </location>
</feature>
<feature type="transmembrane region" description="Helical" evidence="9">
    <location>
        <begin position="375"/>
        <end position="403"/>
    </location>
</feature>
<name>A0A069CQZ8_WEIOS</name>
<evidence type="ECO:0000256" key="2">
    <source>
        <dbReference type="ARBA" id="ARBA00005697"/>
    </source>
</evidence>
<evidence type="ECO:0000256" key="5">
    <source>
        <dbReference type="ARBA" id="ARBA00022692"/>
    </source>
</evidence>
<evidence type="ECO:0000313" key="10">
    <source>
        <dbReference type="EMBL" id="GAK30145.1"/>
    </source>
</evidence>
<feature type="transmembrane region" description="Helical" evidence="9">
    <location>
        <begin position="75"/>
        <end position="95"/>
    </location>
</feature>
<accession>A0A069CQZ8</accession>
<evidence type="ECO:0000256" key="3">
    <source>
        <dbReference type="ARBA" id="ARBA00022448"/>
    </source>
</evidence>
<feature type="transmembrane region" description="Helical" evidence="9">
    <location>
        <begin position="193"/>
        <end position="213"/>
    </location>
</feature>
<feature type="transmembrane region" description="Helical" evidence="9">
    <location>
        <begin position="346"/>
        <end position="363"/>
    </location>
</feature>
<dbReference type="PANTHER" id="PTHR43337">
    <property type="entry name" value="XANTHINE/URACIL PERMEASE C887.17-RELATED"/>
    <property type="match status" value="1"/>
</dbReference>
<dbReference type="PIRSF" id="PIRSF005353">
    <property type="entry name" value="PbuG"/>
    <property type="match status" value="1"/>
</dbReference>
<keyword evidence="11" id="KW-1185">Reference proteome</keyword>
<gene>
    <name evidence="10" type="ORF">WOSG25_012420</name>
</gene>
<dbReference type="InterPro" id="IPR045018">
    <property type="entry name" value="Azg-like"/>
</dbReference>
<feature type="transmembrane region" description="Helical" evidence="9">
    <location>
        <begin position="243"/>
        <end position="263"/>
    </location>
</feature>
<feature type="transmembrane region" description="Helical" evidence="9">
    <location>
        <begin position="415"/>
        <end position="434"/>
    </location>
</feature>
<reference evidence="11" key="1">
    <citation type="journal article" date="2014" name="Genome Announc.">
        <title>Draft genome sequence of Weissella oryzae SG25T, isolated from fermented rice grains.</title>
        <authorList>
            <person name="Tanizawa Y."/>
            <person name="Fujisawa T."/>
            <person name="Mochizuki T."/>
            <person name="Kaminuma E."/>
            <person name="Suzuki Y."/>
            <person name="Nakamura Y."/>
            <person name="Tohno M."/>
        </authorList>
    </citation>
    <scope>NUCLEOTIDE SEQUENCE [LARGE SCALE GENOMIC DNA]</scope>
    <source>
        <strain evidence="11">DSM 25784 / JCM 18191 / LMG 30913 / SG25</strain>
    </source>
</reference>
<sequence>MIERYFDLRGNKTSVRTEFVAGLTTFVSMAYILFVNPSVLGAAGMEKGAVFVATGLIAAIATIFMGVYAKYPFAIAPGLGINAFFAYSVVIGMGIRWQTALSGVFVAGVIFYILTVTKIREKIINAIPADLKSAIAGGIGLFIAMIGLVDGGVITANKSTIIGLGNLASPAALLTIFGILVTLSLFARNLPGAIFIGLLVTALTGIATGFIPLPHQLISTVPSLKPTFGQAFIGLKDVWTPQMVPVILTFLLVAFFDTAGSLIGIAKQAGFLVNNELPRAGRTLMADSIGMLGGAILGTSPTTAFIESSTGIAMGGRTGLTSVFTGLFFILSLFFSPLLTVVTSQVTAPALVVVGILMASNLADINWQNFPIASAAFITILAMPLTYSISDGISLGFIIYPIMMIVTGKAKKVHPIMYVLATVFILFMVILQIGTK</sequence>
<feature type="transmembrane region" description="Helical" evidence="9">
    <location>
        <begin position="101"/>
        <end position="119"/>
    </location>
</feature>
<organism evidence="10 11">
    <name type="scientific">Weissella oryzae (strain DSM 25784 / JCM 18191 / LMG 30913 / SG25)</name>
    <dbReference type="NCBI Taxonomy" id="1329250"/>
    <lineage>
        <taxon>Bacteria</taxon>
        <taxon>Bacillati</taxon>
        <taxon>Bacillota</taxon>
        <taxon>Bacilli</taxon>
        <taxon>Lactobacillales</taxon>
        <taxon>Lactobacillaceae</taxon>
        <taxon>Weissella</taxon>
    </lineage>
</organism>
<feature type="transmembrane region" description="Helical" evidence="9">
    <location>
        <begin position="161"/>
        <end position="186"/>
    </location>
</feature>
<dbReference type="AlphaFoldDB" id="A0A069CQZ8"/>
<evidence type="ECO:0000256" key="9">
    <source>
        <dbReference type="SAM" id="Phobius"/>
    </source>
</evidence>
<feature type="transmembrane region" description="Helical" evidence="9">
    <location>
        <begin position="318"/>
        <end position="339"/>
    </location>
</feature>
<keyword evidence="3 8" id="KW-0813">Transport</keyword>
<dbReference type="PANTHER" id="PTHR43337:SF11">
    <property type="entry name" value="GUANINE_HYPOXANTHINE PERMEASE PBUG"/>
    <property type="match status" value="1"/>
</dbReference>
<evidence type="ECO:0000256" key="7">
    <source>
        <dbReference type="ARBA" id="ARBA00023136"/>
    </source>
</evidence>
<evidence type="ECO:0000256" key="4">
    <source>
        <dbReference type="ARBA" id="ARBA00022475"/>
    </source>
</evidence>
<dbReference type="GO" id="GO:0005345">
    <property type="term" value="F:purine nucleobase transmembrane transporter activity"/>
    <property type="evidence" value="ECO:0007669"/>
    <property type="project" value="TreeGrafter"/>
</dbReference>
<dbReference type="OrthoDB" id="9808458at2"/>
<evidence type="ECO:0000256" key="6">
    <source>
        <dbReference type="ARBA" id="ARBA00022989"/>
    </source>
</evidence>
<evidence type="ECO:0000313" key="11">
    <source>
        <dbReference type="Proteomes" id="UP000030643"/>
    </source>
</evidence>
<evidence type="ECO:0000256" key="1">
    <source>
        <dbReference type="ARBA" id="ARBA00004651"/>
    </source>
</evidence>
<keyword evidence="5 8" id="KW-0812">Transmembrane</keyword>
<evidence type="ECO:0000256" key="8">
    <source>
        <dbReference type="PIRNR" id="PIRNR005353"/>
    </source>
</evidence>
<comment type="similarity">
    <text evidence="2 8">Belongs to the nucleobase:cation symporter-2 (NCS2) (TC 2.A.40) family. Azg-like subfamily.</text>
</comment>
<dbReference type="InterPro" id="IPR006043">
    <property type="entry name" value="NCS2"/>
</dbReference>
<comment type="subcellular location">
    <subcellularLocation>
        <location evidence="1 8">Cell membrane</location>
        <topology evidence="1 8">Multi-pass membrane protein</topology>
    </subcellularLocation>
</comment>
<feature type="transmembrane region" description="Helical" evidence="9">
    <location>
        <begin position="49"/>
        <end position="68"/>
    </location>
</feature>
<dbReference type="Pfam" id="PF00860">
    <property type="entry name" value="Xan_ur_permease"/>
    <property type="match status" value="1"/>
</dbReference>
<dbReference type="RefSeq" id="WP_045476301.1">
    <property type="nucleotide sequence ID" value="NZ_DF820484.1"/>
</dbReference>
<dbReference type="Proteomes" id="UP000030643">
    <property type="component" value="Unassembled WGS sequence"/>
</dbReference>
<proteinExistence type="inferred from homology"/>
<feature type="transmembrane region" description="Helical" evidence="9">
    <location>
        <begin position="131"/>
        <end position="149"/>
    </location>
</feature>
<keyword evidence="6 8" id="KW-1133">Transmembrane helix</keyword>
<keyword evidence="4 8" id="KW-1003">Cell membrane</keyword>
<dbReference type="eggNOG" id="COG2252">
    <property type="taxonomic scope" value="Bacteria"/>
</dbReference>
<dbReference type="GO" id="GO:0005886">
    <property type="term" value="C:plasma membrane"/>
    <property type="evidence" value="ECO:0007669"/>
    <property type="project" value="UniProtKB-SubCell"/>
</dbReference>